<comment type="caution">
    <text evidence="2">The sequence shown here is derived from an EMBL/GenBank/DDBJ whole genome shotgun (WGS) entry which is preliminary data.</text>
</comment>
<evidence type="ECO:0000256" key="1">
    <source>
        <dbReference type="SAM" id="Phobius"/>
    </source>
</evidence>
<organism evidence="2 3">
    <name type="scientific">Pseudolycoriella hygida</name>
    <dbReference type="NCBI Taxonomy" id="35572"/>
    <lineage>
        <taxon>Eukaryota</taxon>
        <taxon>Metazoa</taxon>
        <taxon>Ecdysozoa</taxon>
        <taxon>Arthropoda</taxon>
        <taxon>Hexapoda</taxon>
        <taxon>Insecta</taxon>
        <taxon>Pterygota</taxon>
        <taxon>Neoptera</taxon>
        <taxon>Endopterygota</taxon>
        <taxon>Diptera</taxon>
        <taxon>Nematocera</taxon>
        <taxon>Sciaroidea</taxon>
        <taxon>Sciaridae</taxon>
        <taxon>Pseudolycoriella</taxon>
    </lineage>
</organism>
<proteinExistence type="predicted"/>
<dbReference type="AlphaFoldDB" id="A0A9Q0S2M3"/>
<keyword evidence="1" id="KW-0472">Membrane</keyword>
<evidence type="ECO:0000313" key="2">
    <source>
        <dbReference type="EMBL" id="KAJ6643122.1"/>
    </source>
</evidence>
<sequence length="278" mass="32973">MTYSHRNEQGFIEFLKRRKSFSNNEKFFVILLLVYRICYQKHLVSSKRIILFVCVINTEIQTMIFVEGYTNQNDFIVLTLEFRLVNTRAFNVYPLVLNVLMLLNPIYYIDIRDYNESFRSIIKTIRELTTLSILRNDLIKTLQKFYIVKCENSLPKIHSNYNNNEINCRFVGCHATCIPTNLPNAKSRCTRIGHILLIQRNDSLIISVNNNLFKFSIRIIDFVKQIQFYSEKYRIDNKFHTCIRWLNAIRIILRWDKLIMIGTPVDEMVLTTVTLSTS</sequence>
<dbReference type="Proteomes" id="UP001151699">
    <property type="component" value="Chromosome B"/>
</dbReference>
<keyword evidence="1" id="KW-0812">Transmembrane</keyword>
<evidence type="ECO:0000313" key="3">
    <source>
        <dbReference type="Proteomes" id="UP001151699"/>
    </source>
</evidence>
<accession>A0A9Q0S2M3</accession>
<name>A0A9Q0S2M3_9DIPT</name>
<keyword evidence="1" id="KW-1133">Transmembrane helix</keyword>
<reference evidence="2" key="1">
    <citation type="submission" date="2022-07" db="EMBL/GenBank/DDBJ databases">
        <authorList>
            <person name="Trinca V."/>
            <person name="Uliana J.V.C."/>
            <person name="Torres T.T."/>
            <person name="Ward R.J."/>
            <person name="Monesi N."/>
        </authorList>
    </citation>
    <scope>NUCLEOTIDE SEQUENCE</scope>
    <source>
        <strain evidence="2">HSMRA1968</strain>
        <tissue evidence="2">Whole embryos</tissue>
    </source>
</reference>
<dbReference type="EMBL" id="WJQU01000002">
    <property type="protein sequence ID" value="KAJ6643122.1"/>
    <property type="molecule type" value="Genomic_DNA"/>
</dbReference>
<keyword evidence="3" id="KW-1185">Reference proteome</keyword>
<gene>
    <name evidence="2" type="ORF">Bhyg_08078</name>
</gene>
<protein>
    <submittedName>
        <fullName evidence="2">Uncharacterized protein</fullName>
    </submittedName>
</protein>
<feature type="transmembrane region" description="Helical" evidence="1">
    <location>
        <begin position="90"/>
        <end position="109"/>
    </location>
</feature>